<dbReference type="GO" id="GO:0000166">
    <property type="term" value="F:nucleotide binding"/>
    <property type="evidence" value="ECO:0007669"/>
    <property type="project" value="InterPro"/>
</dbReference>
<proteinExistence type="predicted"/>
<protein>
    <submittedName>
        <fullName evidence="1">Uncharacterized protein</fullName>
    </submittedName>
</protein>
<name>A0A0E9U1Y6_ANGAN</name>
<evidence type="ECO:0000313" key="1">
    <source>
        <dbReference type="EMBL" id="JAH58993.1"/>
    </source>
</evidence>
<dbReference type="InterPro" id="IPR023299">
    <property type="entry name" value="ATPase_P-typ_cyto_dom_N"/>
</dbReference>
<dbReference type="Gene3D" id="3.40.1110.10">
    <property type="entry name" value="Calcium-transporting ATPase, cytoplasmic domain N"/>
    <property type="match status" value="1"/>
</dbReference>
<dbReference type="EMBL" id="GBXM01049584">
    <property type="protein sequence ID" value="JAH58993.1"/>
    <property type="molecule type" value="Transcribed_RNA"/>
</dbReference>
<sequence length="73" mass="7552">MSVIVETPSGEKVLFTKGAESSIFPHSTGGEMAKTRVHVDEFALVRNVGGGSDIQLACVCLPSVLSACQSALS</sequence>
<accession>A0A0E9U1Y6</accession>
<dbReference type="AlphaFoldDB" id="A0A0E9U1Y6"/>
<reference evidence="1" key="1">
    <citation type="submission" date="2014-11" db="EMBL/GenBank/DDBJ databases">
        <authorList>
            <person name="Amaro Gonzalez C."/>
        </authorList>
    </citation>
    <scope>NUCLEOTIDE SEQUENCE</scope>
</reference>
<reference evidence="1" key="2">
    <citation type="journal article" date="2015" name="Fish Shellfish Immunol.">
        <title>Early steps in the European eel (Anguilla anguilla)-Vibrio vulnificus interaction in the gills: Role of the RtxA13 toxin.</title>
        <authorList>
            <person name="Callol A."/>
            <person name="Pajuelo D."/>
            <person name="Ebbesson L."/>
            <person name="Teles M."/>
            <person name="MacKenzie S."/>
            <person name="Amaro C."/>
        </authorList>
    </citation>
    <scope>NUCLEOTIDE SEQUENCE</scope>
</reference>
<organism evidence="1">
    <name type="scientific">Anguilla anguilla</name>
    <name type="common">European freshwater eel</name>
    <name type="synonym">Muraena anguilla</name>
    <dbReference type="NCBI Taxonomy" id="7936"/>
    <lineage>
        <taxon>Eukaryota</taxon>
        <taxon>Metazoa</taxon>
        <taxon>Chordata</taxon>
        <taxon>Craniata</taxon>
        <taxon>Vertebrata</taxon>
        <taxon>Euteleostomi</taxon>
        <taxon>Actinopterygii</taxon>
        <taxon>Neopterygii</taxon>
        <taxon>Teleostei</taxon>
        <taxon>Anguilliformes</taxon>
        <taxon>Anguillidae</taxon>
        <taxon>Anguilla</taxon>
    </lineage>
</organism>